<feature type="signal peptide" evidence="1">
    <location>
        <begin position="1"/>
        <end position="25"/>
    </location>
</feature>
<keyword evidence="3" id="KW-1185">Reference proteome</keyword>
<gene>
    <name evidence="2" type="ORF">IE077_003335</name>
</gene>
<accession>A0ABQ7J8F5</accession>
<protein>
    <submittedName>
        <fullName evidence="2">Uncharacterized protein</fullName>
    </submittedName>
</protein>
<name>A0ABQ7J8F5_9APIC</name>
<feature type="chain" id="PRO_5047209062" evidence="1">
    <location>
        <begin position="26"/>
        <end position="69"/>
    </location>
</feature>
<proteinExistence type="predicted"/>
<evidence type="ECO:0000313" key="3">
    <source>
        <dbReference type="Proteomes" id="UP000823046"/>
    </source>
</evidence>
<feature type="non-terminal residue" evidence="2">
    <location>
        <position position="1"/>
    </location>
</feature>
<comment type="caution">
    <text evidence="2">The sequence shown here is derived from an EMBL/GenBank/DDBJ whole genome shotgun (WGS) entry which is preliminary data.</text>
</comment>
<dbReference type="Proteomes" id="UP000823046">
    <property type="component" value="Unassembled WGS sequence"/>
</dbReference>
<sequence length="69" mass="7623">VTAASLISLFLIVALEYIFFPDFGGSNLSEVTAVVYLHLTIRVNAAEEHAFLVNPDTLFRLAIKLRTLS</sequence>
<dbReference type="EMBL" id="JADAQX010000428">
    <property type="protein sequence ID" value="KAF8820282.1"/>
    <property type="molecule type" value="Genomic_DNA"/>
</dbReference>
<evidence type="ECO:0000313" key="2">
    <source>
        <dbReference type="EMBL" id="KAF8820282.1"/>
    </source>
</evidence>
<evidence type="ECO:0000256" key="1">
    <source>
        <dbReference type="SAM" id="SignalP"/>
    </source>
</evidence>
<reference evidence="2 3" key="1">
    <citation type="journal article" date="2020" name="bioRxiv">
        <title>Metabolic contributions of an alphaproteobacterial endosymbiont in the apicomplexan Cardiosporidium cionae.</title>
        <authorList>
            <person name="Hunter E.S."/>
            <person name="Paight C.J."/>
            <person name="Lane C.E."/>
        </authorList>
    </citation>
    <scope>NUCLEOTIDE SEQUENCE [LARGE SCALE GENOMIC DNA]</scope>
    <source>
        <strain evidence="2">ESH_2018</strain>
    </source>
</reference>
<keyword evidence="1" id="KW-0732">Signal</keyword>
<organism evidence="2 3">
    <name type="scientific">Cardiosporidium cionae</name>
    <dbReference type="NCBI Taxonomy" id="476202"/>
    <lineage>
        <taxon>Eukaryota</taxon>
        <taxon>Sar</taxon>
        <taxon>Alveolata</taxon>
        <taxon>Apicomplexa</taxon>
        <taxon>Aconoidasida</taxon>
        <taxon>Nephromycida</taxon>
        <taxon>Cardiosporidium</taxon>
    </lineage>
</organism>